<reference evidence="2" key="1">
    <citation type="submission" date="2010-10" db="EMBL/GenBank/DDBJ databases">
        <title>The complete genome of Rothia dentocariosa ATCC 17931.</title>
        <authorList>
            <person name="Muzny D."/>
            <person name="Qin X."/>
            <person name="Buhay C."/>
            <person name="Dugan-Rocha S."/>
            <person name="Ding Y."/>
            <person name="Chen G."/>
            <person name="Hawes A."/>
            <person name="Holder M."/>
            <person name="Jhangiani S."/>
            <person name="Johnson A."/>
            <person name="Khan Z."/>
            <person name="Li Z."/>
            <person name="Liu W."/>
            <person name="Liu X."/>
            <person name="Perez L."/>
            <person name="Shen H."/>
            <person name="Wang Q."/>
            <person name="Watt J."/>
            <person name="Xi L."/>
            <person name="Xin Y."/>
            <person name="Zhou J."/>
            <person name="Deng J."/>
            <person name="Jiang H."/>
            <person name="Liu Y."/>
            <person name="Qu J."/>
            <person name="Song X.-Z."/>
            <person name="Zhang L."/>
            <person name="Villasana D."/>
            <person name="Johnson A."/>
            <person name="Liu J."/>
            <person name="Liyanage D."/>
            <person name="Lorensuhewa L."/>
            <person name="Robinson T."/>
            <person name="Song A."/>
            <person name="Song B.-B."/>
            <person name="Dinh H."/>
            <person name="Thornton R."/>
            <person name="Coyle M."/>
            <person name="Francisco L."/>
            <person name="Jackson L."/>
            <person name="Javaid M."/>
            <person name="Korchina V."/>
            <person name="Kovar C."/>
            <person name="Mata R."/>
            <person name="Mathew T."/>
            <person name="Ngo R."/>
            <person name="Nguyen L."/>
            <person name="Nguyen N."/>
            <person name="Okwuonu G."/>
            <person name="Ongeri F."/>
            <person name="Pham C."/>
            <person name="Simmons D."/>
            <person name="Wilczek-Boney K."/>
            <person name="Hale W."/>
            <person name="Jakkamsetti A."/>
            <person name="Pham P."/>
            <person name="Ruth R."/>
            <person name="San Lucas F."/>
            <person name="Warren J."/>
            <person name="Zhang J."/>
            <person name="Zhao Z."/>
            <person name="Zhou C."/>
            <person name="Zhu D."/>
            <person name="Lee S."/>
            <person name="Bess C."/>
            <person name="Blankenburg K."/>
            <person name="Forbes L."/>
            <person name="Fu Q."/>
            <person name="Gubbala S."/>
            <person name="Hirani K."/>
            <person name="Jayaseelan J.C."/>
            <person name="Lara F."/>
            <person name="Munidasa M."/>
            <person name="Palculict T."/>
            <person name="Patil S."/>
            <person name="Pu L.-L."/>
            <person name="Saada N."/>
            <person name="Tang L."/>
            <person name="Weissenberger G."/>
            <person name="Zhu Y."/>
            <person name="Hemphill L."/>
            <person name="Shang Y."/>
            <person name="Youmans B."/>
            <person name="Ayvaz T."/>
            <person name="Ross M."/>
            <person name="Santibanez J."/>
            <person name="Aqrawi P."/>
            <person name="Gross S."/>
            <person name="Joshi V."/>
            <person name="Fowler G."/>
            <person name="Nazareth L."/>
            <person name="Reid J."/>
            <person name="Worley K."/>
            <person name="Petrosino J."/>
            <person name="Highlander S."/>
            <person name="Gibbs R."/>
        </authorList>
    </citation>
    <scope>NUCLEOTIDE SEQUENCE [LARGE SCALE GENOMIC DNA]</scope>
    <source>
        <strain evidence="2">ATCC 17931 / CDC X599 / XDIA</strain>
    </source>
</reference>
<protein>
    <submittedName>
        <fullName evidence="1">Uncharacterized protein</fullName>
    </submittedName>
</protein>
<dbReference type="HOGENOM" id="CLU_2919922_0_0_11"/>
<dbReference type="AlphaFoldDB" id="E3H255"/>
<evidence type="ECO:0000313" key="1">
    <source>
        <dbReference type="EMBL" id="ADP40203.1"/>
    </source>
</evidence>
<dbReference type="EMBL" id="CP002280">
    <property type="protein sequence ID" value="ADP40203.1"/>
    <property type="molecule type" value="Genomic_DNA"/>
</dbReference>
<evidence type="ECO:0000313" key="2">
    <source>
        <dbReference type="Proteomes" id="UP000000387"/>
    </source>
</evidence>
<sequence>MPSNPPLFESVSSFGLGVDWNLLITTLNTDWAGERKSWISDEGSVYVPPLEFTPRIPYTKS</sequence>
<dbReference type="KEGG" id="rdn:HMPREF0733_10745"/>
<gene>
    <name evidence="1" type="ordered locus">HMPREF0733_10745</name>
</gene>
<organism evidence="1 2">
    <name type="scientific">Rothia dentocariosa (strain ATCC 17931 / CDC X599 / XDIA)</name>
    <dbReference type="NCBI Taxonomy" id="762948"/>
    <lineage>
        <taxon>Bacteria</taxon>
        <taxon>Bacillati</taxon>
        <taxon>Actinomycetota</taxon>
        <taxon>Actinomycetes</taxon>
        <taxon>Micrococcales</taxon>
        <taxon>Micrococcaceae</taxon>
        <taxon>Rothia</taxon>
    </lineage>
</organism>
<proteinExistence type="predicted"/>
<accession>E3H255</accession>
<dbReference type="Proteomes" id="UP000000387">
    <property type="component" value="Chromosome"/>
</dbReference>
<name>E3H255_ROTDC</name>